<evidence type="ECO:0000313" key="3">
    <source>
        <dbReference type="RefSeq" id="XP_030387112.1"/>
    </source>
</evidence>
<keyword evidence="2" id="KW-1185">Reference proteome</keyword>
<accession>A0A6J2UIS4</accession>
<name>A0A6J2UIS4_DROLE</name>
<dbReference type="AlphaFoldDB" id="A0A6J2UIS4"/>
<proteinExistence type="predicted"/>
<gene>
    <name evidence="3" type="primary">LOC115633777</name>
</gene>
<dbReference type="Proteomes" id="UP000504634">
    <property type="component" value="Unplaced"/>
</dbReference>
<evidence type="ECO:0000313" key="2">
    <source>
        <dbReference type="Proteomes" id="UP000504634"/>
    </source>
</evidence>
<protein>
    <submittedName>
        <fullName evidence="3">Uncharacterized protein LOC115633777 isoform X1</fullName>
    </submittedName>
</protein>
<dbReference type="RefSeq" id="XP_030387112.1">
    <property type="nucleotide sequence ID" value="XM_030531252.1"/>
</dbReference>
<sequence length="104" mass="12596">MQTSISVLRNCKNIRPSKLYLLPIFRCYGDKIRDKGLAEENVHFLKMQQRDQLKQLRRKILKQRENLGKQMKKLEQKIEKIELEKREEDKQVKNQTKKNSKQLD</sequence>
<dbReference type="GeneID" id="115633777"/>
<feature type="compositionally biased region" description="Basic residues" evidence="1">
    <location>
        <begin position="95"/>
        <end position="104"/>
    </location>
</feature>
<evidence type="ECO:0000256" key="1">
    <source>
        <dbReference type="SAM" id="MobiDB-lite"/>
    </source>
</evidence>
<reference evidence="3" key="1">
    <citation type="submission" date="2025-08" db="UniProtKB">
        <authorList>
            <consortium name="RefSeq"/>
        </authorList>
    </citation>
    <scope>IDENTIFICATION</scope>
    <source>
        <strain evidence="3">11010-0011.00</strain>
        <tissue evidence="3">Whole body</tissue>
    </source>
</reference>
<feature type="region of interest" description="Disordered" evidence="1">
    <location>
        <begin position="85"/>
        <end position="104"/>
    </location>
</feature>
<organism evidence="2 3">
    <name type="scientific">Drosophila lebanonensis</name>
    <name type="common">Fruit fly</name>
    <name type="synonym">Scaptodrosophila lebanonensis</name>
    <dbReference type="NCBI Taxonomy" id="7225"/>
    <lineage>
        <taxon>Eukaryota</taxon>
        <taxon>Metazoa</taxon>
        <taxon>Ecdysozoa</taxon>
        <taxon>Arthropoda</taxon>
        <taxon>Hexapoda</taxon>
        <taxon>Insecta</taxon>
        <taxon>Pterygota</taxon>
        <taxon>Neoptera</taxon>
        <taxon>Endopterygota</taxon>
        <taxon>Diptera</taxon>
        <taxon>Brachycera</taxon>
        <taxon>Muscomorpha</taxon>
        <taxon>Ephydroidea</taxon>
        <taxon>Drosophilidae</taxon>
        <taxon>Scaptodrosophila</taxon>
    </lineage>
</organism>